<dbReference type="GO" id="GO:0055085">
    <property type="term" value="P:transmembrane transport"/>
    <property type="evidence" value="ECO:0000318"/>
    <property type="project" value="GO_Central"/>
</dbReference>
<dbReference type="VEuPathDB" id="TrichDB:TVAG_163870"/>
<comment type="similarity">
    <text evidence="2 7">Belongs to the CTL (choline transporter-like) family.</text>
</comment>
<evidence type="ECO:0000256" key="5">
    <source>
        <dbReference type="ARBA" id="ARBA00023136"/>
    </source>
</evidence>
<dbReference type="InterPro" id="IPR007603">
    <property type="entry name" value="Choline_transptr-like"/>
</dbReference>
<feature type="transmembrane region" description="Helical" evidence="7">
    <location>
        <begin position="269"/>
        <end position="288"/>
    </location>
</feature>
<sequence>MLKQDEELEFPGDRGITTDSLCYHFSLPIFVAVLFVFCGVLITGFKFSFIHPENEKGFRCGINNNKYGATDHDFTNFPYVILNGTQRYCSNQCTGRKFFRYCIPLDAKSMKKLPYKFKLVDDFLSYWIYIVIFASIVIVLSLPVYFICAKITSILFTVAIFASCILTGGTSVFAIRYQFYSSFAFLLSITISLIFIFIYFRKNISAISPMVSVSVDIFRRVPSLLHVAPILIFGGLFAFAFVVFGYFFSKGIGDAVVSDGRMKIESHGSLVWPIILFILAGQWFYEFLRTLLRISVSRIVCRLYFQKEPPSLSESIKHILKYHTGTVFLGSFIIYLLSDLVYLLKRLKKYSEKVQNRFVKFLINCLISLFIIITKIAGDINRLSFVFTALKGVSFWDSCKWAVDAIMDPNFAATEIIIYRVFWFIKISISLTFSAIAYFISSYIGLFYSTIFVSMTYIIIFYIVDSVETLLFASCESILVCVHEDVKDHGAQNAIAPPQLWEVVTLFGNCKPESQESTQA</sequence>
<evidence type="ECO:0000256" key="1">
    <source>
        <dbReference type="ARBA" id="ARBA00004141"/>
    </source>
</evidence>
<dbReference type="SMR" id="A2DG64"/>
<feature type="transmembrane region" description="Helical" evidence="7">
    <location>
        <begin position="221"/>
        <end position="249"/>
    </location>
</feature>
<proteinExistence type="inferred from homology"/>
<feature type="transmembrane region" description="Helical" evidence="7">
    <location>
        <begin position="319"/>
        <end position="338"/>
    </location>
</feature>
<keyword evidence="3 7" id="KW-0812">Transmembrane</keyword>
<evidence type="ECO:0000313" key="9">
    <source>
        <dbReference type="Proteomes" id="UP000001542"/>
    </source>
</evidence>
<dbReference type="GO" id="GO:0005886">
    <property type="term" value="C:plasma membrane"/>
    <property type="evidence" value="ECO:0007669"/>
    <property type="project" value="UniProtKB-SubCell"/>
</dbReference>
<dbReference type="EMBL" id="DS113196">
    <property type="protein sequence ID" value="EAY20691.1"/>
    <property type="molecule type" value="Genomic_DNA"/>
</dbReference>
<dbReference type="PANTHER" id="PTHR12385:SF14">
    <property type="entry name" value="CHOLINE TRANSPORTER-LIKE 2"/>
    <property type="match status" value="1"/>
</dbReference>
<evidence type="ECO:0000256" key="6">
    <source>
        <dbReference type="ARBA" id="ARBA00023180"/>
    </source>
</evidence>
<dbReference type="PANTHER" id="PTHR12385">
    <property type="entry name" value="CHOLINE TRANSPORTER-LIKE (SLC FAMILY 44)"/>
    <property type="match status" value="1"/>
</dbReference>
<keyword evidence="6" id="KW-0325">Glycoprotein</keyword>
<feature type="transmembrane region" description="Helical" evidence="7">
    <location>
        <begin position="154"/>
        <end position="173"/>
    </location>
</feature>
<evidence type="ECO:0000256" key="3">
    <source>
        <dbReference type="ARBA" id="ARBA00022692"/>
    </source>
</evidence>
<dbReference type="RefSeq" id="XP_001581677.1">
    <property type="nucleotide sequence ID" value="XM_001581627.1"/>
</dbReference>
<organism evidence="8 9">
    <name type="scientific">Trichomonas vaginalis (strain ATCC PRA-98 / G3)</name>
    <dbReference type="NCBI Taxonomy" id="412133"/>
    <lineage>
        <taxon>Eukaryota</taxon>
        <taxon>Metamonada</taxon>
        <taxon>Parabasalia</taxon>
        <taxon>Trichomonadida</taxon>
        <taxon>Trichomonadidae</taxon>
        <taxon>Trichomonas</taxon>
    </lineage>
</organism>
<keyword evidence="4 7" id="KW-1133">Transmembrane helix</keyword>
<feature type="transmembrane region" description="Helical" evidence="7">
    <location>
        <begin position="358"/>
        <end position="377"/>
    </location>
</feature>
<dbReference type="AlphaFoldDB" id="A2DG64"/>
<dbReference type="GO" id="GO:0016020">
    <property type="term" value="C:membrane"/>
    <property type="evidence" value="ECO:0000318"/>
    <property type="project" value="GO_Central"/>
</dbReference>
<evidence type="ECO:0000256" key="2">
    <source>
        <dbReference type="ARBA" id="ARBA00007168"/>
    </source>
</evidence>
<reference evidence="8" key="2">
    <citation type="journal article" date="2007" name="Science">
        <title>Draft genome sequence of the sexually transmitted pathogen Trichomonas vaginalis.</title>
        <authorList>
            <person name="Carlton J.M."/>
            <person name="Hirt R.P."/>
            <person name="Silva J.C."/>
            <person name="Delcher A.L."/>
            <person name="Schatz M."/>
            <person name="Zhao Q."/>
            <person name="Wortman J.R."/>
            <person name="Bidwell S.L."/>
            <person name="Alsmark U.C.M."/>
            <person name="Besteiro S."/>
            <person name="Sicheritz-Ponten T."/>
            <person name="Noel C.J."/>
            <person name="Dacks J.B."/>
            <person name="Foster P.G."/>
            <person name="Simillion C."/>
            <person name="Van de Peer Y."/>
            <person name="Miranda-Saavedra D."/>
            <person name="Barton G.J."/>
            <person name="Westrop G.D."/>
            <person name="Mueller S."/>
            <person name="Dessi D."/>
            <person name="Fiori P.L."/>
            <person name="Ren Q."/>
            <person name="Paulsen I."/>
            <person name="Zhang H."/>
            <person name="Bastida-Corcuera F.D."/>
            <person name="Simoes-Barbosa A."/>
            <person name="Brown M.T."/>
            <person name="Hayes R.D."/>
            <person name="Mukherjee M."/>
            <person name="Okumura C.Y."/>
            <person name="Schneider R."/>
            <person name="Smith A.J."/>
            <person name="Vanacova S."/>
            <person name="Villalvazo M."/>
            <person name="Haas B.J."/>
            <person name="Pertea M."/>
            <person name="Feldblyum T.V."/>
            <person name="Utterback T.R."/>
            <person name="Shu C.L."/>
            <person name="Osoegawa K."/>
            <person name="de Jong P.J."/>
            <person name="Hrdy I."/>
            <person name="Horvathova L."/>
            <person name="Zubacova Z."/>
            <person name="Dolezal P."/>
            <person name="Malik S.B."/>
            <person name="Logsdon J.M. Jr."/>
            <person name="Henze K."/>
            <person name="Gupta A."/>
            <person name="Wang C.C."/>
            <person name="Dunne R.L."/>
            <person name="Upcroft J.A."/>
            <person name="Upcroft P."/>
            <person name="White O."/>
            <person name="Salzberg S.L."/>
            <person name="Tang P."/>
            <person name="Chiu C.-H."/>
            <person name="Lee Y.-S."/>
            <person name="Embley T.M."/>
            <person name="Coombs G.H."/>
            <person name="Mottram J.C."/>
            <person name="Tachezy J."/>
            <person name="Fraser-Liggett C.M."/>
            <person name="Johnson P.J."/>
        </authorList>
    </citation>
    <scope>NUCLEOTIDE SEQUENCE [LARGE SCALE GENOMIC DNA]</scope>
    <source>
        <strain evidence="8">G3</strain>
    </source>
</reference>
<dbReference type="OrthoDB" id="420519at2759"/>
<reference evidence="8" key="1">
    <citation type="submission" date="2006-10" db="EMBL/GenBank/DDBJ databases">
        <authorList>
            <person name="Amadeo P."/>
            <person name="Zhao Q."/>
            <person name="Wortman J."/>
            <person name="Fraser-Liggett C."/>
            <person name="Carlton J."/>
        </authorList>
    </citation>
    <scope>NUCLEOTIDE SEQUENCE</scope>
    <source>
        <strain evidence="8">G3</strain>
    </source>
</reference>
<feature type="transmembrane region" description="Helical" evidence="7">
    <location>
        <begin position="179"/>
        <end position="200"/>
    </location>
</feature>
<comment type="subcellular location">
    <subcellularLocation>
        <location evidence="7">Cell membrane</location>
        <topology evidence="7">Multi-pass membrane protein</topology>
    </subcellularLocation>
    <subcellularLocation>
        <location evidence="1">Membrane</location>
        <topology evidence="1">Multi-pass membrane protein</topology>
    </subcellularLocation>
</comment>
<dbReference type="VEuPathDB" id="TrichDB:TVAGG3_0953980"/>
<dbReference type="InParanoid" id="A2DG64"/>
<feature type="transmembrane region" description="Helical" evidence="7">
    <location>
        <begin position="126"/>
        <end position="147"/>
    </location>
</feature>
<protein>
    <recommendedName>
        <fullName evidence="7">Choline transporter-like protein</fullName>
    </recommendedName>
</protein>
<evidence type="ECO:0000256" key="4">
    <source>
        <dbReference type="ARBA" id="ARBA00022989"/>
    </source>
</evidence>
<accession>A2DG64</accession>
<comment type="function">
    <text evidence="7">Choline transporter.</text>
</comment>
<keyword evidence="5 7" id="KW-0472">Membrane</keyword>
<feature type="transmembrane region" description="Helical" evidence="7">
    <location>
        <begin position="446"/>
        <end position="464"/>
    </location>
</feature>
<keyword evidence="9" id="KW-1185">Reference proteome</keyword>
<dbReference type="Proteomes" id="UP000001542">
    <property type="component" value="Unassembled WGS sequence"/>
</dbReference>
<evidence type="ECO:0000313" key="8">
    <source>
        <dbReference type="EMBL" id="EAY20691.1"/>
    </source>
</evidence>
<dbReference type="Pfam" id="PF04515">
    <property type="entry name" value="Choline_transpo"/>
    <property type="match status" value="1"/>
</dbReference>
<feature type="transmembrane region" description="Helical" evidence="7">
    <location>
        <begin position="21"/>
        <end position="45"/>
    </location>
</feature>
<dbReference type="GO" id="GO:0022857">
    <property type="term" value="F:transmembrane transporter activity"/>
    <property type="evidence" value="ECO:0000318"/>
    <property type="project" value="GO_Central"/>
</dbReference>
<feature type="transmembrane region" description="Helical" evidence="7">
    <location>
        <begin position="417"/>
        <end position="440"/>
    </location>
</feature>
<name>A2DG64_TRIV3</name>
<gene>
    <name evidence="8" type="ORF">TVAG_163870</name>
</gene>
<evidence type="ECO:0000256" key="7">
    <source>
        <dbReference type="RuleBase" id="RU368066"/>
    </source>
</evidence>
<dbReference type="KEGG" id="tva:5466234"/>